<organism evidence="3 4">
    <name type="scientific">Blepharisma stoltei</name>
    <dbReference type="NCBI Taxonomy" id="1481888"/>
    <lineage>
        <taxon>Eukaryota</taxon>
        <taxon>Sar</taxon>
        <taxon>Alveolata</taxon>
        <taxon>Ciliophora</taxon>
        <taxon>Postciliodesmatophora</taxon>
        <taxon>Heterotrichea</taxon>
        <taxon>Heterotrichida</taxon>
        <taxon>Blepharismidae</taxon>
        <taxon>Blepharisma</taxon>
    </lineage>
</organism>
<sequence length="506" mass="58674">MEPQPSDNKSSFESSNSLSDTMNPFSPSMSGENFLPEIKPSSSITSNPEPFMWPSGNVTSPLRMCGKLFISKESLTEDLRKYISPPPGFGKDPFREESKVSNIELIYAEDARFELLKKEAEFYKQKCTNLIKENKSLKDCNYAWFLMEKLEKITENNLKLSSELALKKEFQSQWSDKESDLSDELRNKEEEIVKLQETIVKMEMEHQKQLSSVVSKYMDDIAQLEGELKRNKECLEESLKNDRSKKINWRECPNCAEKQKEIVEKSCKIEELQNDIKIALNSEALKEEYTALKERITCKLAMLEKSLSEPNKVINLESKSLKALVDDQMVLERWWVKVPEAVKDSDWFKEGQLAVHQIRSDITKALTVKPLVKGRPGREIRMSVHKKFIEIEQDFNSLPFSTEPLEVIKRKFLELPYMLRPLFDIMKDYEQQGIGIENSQNLKIEAALTGVKTLQEEIKVENFVFDQGRELSAPKIKILEAEKVNEENPKAKRIVTLRRFRTDVDF</sequence>
<feature type="region of interest" description="Disordered" evidence="2">
    <location>
        <begin position="1"/>
        <end position="50"/>
    </location>
</feature>
<evidence type="ECO:0000313" key="4">
    <source>
        <dbReference type="Proteomes" id="UP001162131"/>
    </source>
</evidence>
<proteinExistence type="predicted"/>
<evidence type="ECO:0000256" key="1">
    <source>
        <dbReference type="SAM" id="Coils"/>
    </source>
</evidence>
<feature type="coiled-coil region" evidence="1">
    <location>
        <begin position="178"/>
        <end position="282"/>
    </location>
</feature>
<dbReference type="AlphaFoldDB" id="A0AAU9JJS4"/>
<keyword evidence="1" id="KW-0175">Coiled coil</keyword>
<reference evidence="3" key="1">
    <citation type="submission" date="2021-09" db="EMBL/GenBank/DDBJ databases">
        <authorList>
            <consortium name="AG Swart"/>
            <person name="Singh M."/>
            <person name="Singh A."/>
            <person name="Seah K."/>
            <person name="Emmerich C."/>
        </authorList>
    </citation>
    <scope>NUCLEOTIDE SEQUENCE</scope>
    <source>
        <strain evidence="3">ATCC30299</strain>
    </source>
</reference>
<accession>A0AAU9JJS4</accession>
<dbReference type="Proteomes" id="UP001162131">
    <property type="component" value="Unassembled WGS sequence"/>
</dbReference>
<name>A0AAU9JJS4_9CILI</name>
<feature type="compositionally biased region" description="Polar residues" evidence="2">
    <location>
        <begin position="21"/>
        <end position="31"/>
    </location>
</feature>
<evidence type="ECO:0000256" key="2">
    <source>
        <dbReference type="SAM" id="MobiDB-lite"/>
    </source>
</evidence>
<dbReference type="EMBL" id="CAJZBQ010000040">
    <property type="protein sequence ID" value="CAG9326485.1"/>
    <property type="molecule type" value="Genomic_DNA"/>
</dbReference>
<feature type="compositionally biased region" description="Low complexity" evidence="2">
    <location>
        <begin position="1"/>
        <end position="20"/>
    </location>
</feature>
<evidence type="ECO:0000313" key="3">
    <source>
        <dbReference type="EMBL" id="CAG9326485.1"/>
    </source>
</evidence>
<comment type="caution">
    <text evidence="3">The sequence shown here is derived from an EMBL/GenBank/DDBJ whole genome shotgun (WGS) entry which is preliminary data.</text>
</comment>
<gene>
    <name evidence="3" type="ORF">BSTOLATCC_MIC40911</name>
</gene>
<keyword evidence="4" id="KW-1185">Reference proteome</keyword>
<protein>
    <submittedName>
        <fullName evidence="3">Uncharacterized protein</fullName>
    </submittedName>
</protein>